<comment type="function">
    <text evidence="8">This protein is an aporepressor. When complexed with L-tryptophan it binds the operator region of the trp operon and prevents the initiation of transcription.</text>
</comment>
<name>A0ABW3I624_9PAST</name>
<evidence type="ECO:0000256" key="3">
    <source>
        <dbReference type="ARBA" id="ARBA00022490"/>
    </source>
</evidence>
<dbReference type="SUPFAM" id="SSF48295">
    <property type="entry name" value="TrpR-like"/>
    <property type="match status" value="1"/>
</dbReference>
<keyword evidence="6 8" id="KW-0238">DNA-binding</keyword>
<keyword evidence="7 8" id="KW-0804">Transcription</keyword>
<evidence type="ECO:0000256" key="4">
    <source>
        <dbReference type="ARBA" id="ARBA00022491"/>
    </source>
</evidence>
<evidence type="ECO:0000256" key="2">
    <source>
        <dbReference type="ARBA" id="ARBA00007027"/>
    </source>
</evidence>
<comment type="similarity">
    <text evidence="2 8">Belongs to the TrpR family.</text>
</comment>
<evidence type="ECO:0000256" key="7">
    <source>
        <dbReference type="ARBA" id="ARBA00023163"/>
    </source>
</evidence>
<gene>
    <name evidence="8 9" type="primary">trpR</name>
    <name evidence="9" type="ORF">ACFQ02_00695</name>
</gene>
<dbReference type="EMBL" id="JBHTJN010000001">
    <property type="protein sequence ID" value="MFD0965386.1"/>
    <property type="molecule type" value="Genomic_DNA"/>
</dbReference>
<dbReference type="Proteomes" id="UP001596996">
    <property type="component" value="Unassembled WGS sequence"/>
</dbReference>
<dbReference type="PANTHER" id="PTHR38025:SF1">
    <property type="entry name" value="TRP OPERON REPRESSOR"/>
    <property type="match status" value="1"/>
</dbReference>
<evidence type="ECO:0000256" key="8">
    <source>
        <dbReference type="HAMAP-Rule" id="MF_00475"/>
    </source>
</evidence>
<dbReference type="Pfam" id="PF01371">
    <property type="entry name" value="Trp_repressor"/>
    <property type="match status" value="1"/>
</dbReference>
<feature type="DNA-binding region" evidence="8">
    <location>
        <begin position="59"/>
        <end position="82"/>
    </location>
</feature>
<keyword evidence="3 8" id="KW-0963">Cytoplasm</keyword>
<comment type="subunit">
    <text evidence="8">Homodimer.</text>
</comment>
<evidence type="ECO:0000256" key="5">
    <source>
        <dbReference type="ARBA" id="ARBA00023015"/>
    </source>
</evidence>
<dbReference type="PANTHER" id="PTHR38025">
    <property type="entry name" value="TRP OPERON REPRESSOR"/>
    <property type="match status" value="1"/>
</dbReference>
<dbReference type="HAMAP" id="MF_00475">
    <property type="entry name" value="Trp_repressor"/>
    <property type="match status" value="1"/>
</dbReference>
<evidence type="ECO:0000256" key="6">
    <source>
        <dbReference type="ARBA" id="ARBA00023125"/>
    </source>
</evidence>
<protein>
    <recommendedName>
        <fullName evidence="8">Trp operon repressor homolog</fullName>
    </recommendedName>
</protein>
<dbReference type="InterPro" id="IPR000831">
    <property type="entry name" value="Trp_repress"/>
</dbReference>
<accession>A0ABW3I624</accession>
<dbReference type="PIRSF" id="PIRSF003196">
    <property type="entry name" value="Trp_repressor"/>
    <property type="match status" value="1"/>
</dbReference>
<organism evidence="9 10">
    <name type="scientific">Seminibacterium arietis</name>
    <dbReference type="NCBI Taxonomy" id="1173502"/>
    <lineage>
        <taxon>Bacteria</taxon>
        <taxon>Pseudomonadati</taxon>
        <taxon>Pseudomonadota</taxon>
        <taxon>Gammaproteobacteria</taxon>
        <taxon>Pasteurellales</taxon>
        <taxon>Pasteurellaceae</taxon>
        <taxon>Seminibacterium</taxon>
    </lineage>
</organism>
<dbReference type="NCBIfam" id="TIGR01321">
    <property type="entry name" value="TrpR"/>
    <property type="match status" value="1"/>
</dbReference>
<evidence type="ECO:0000313" key="9">
    <source>
        <dbReference type="EMBL" id="MFD0965386.1"/>
    </source>
</evidence>
<dbReference type="InterPro" id="IPR010921">
    <property type="entry name" value="Trp_repressor/repl_initiator"/>
</dbReference>
<dbReference type="Gene3D" id="1.10.1270.10">
    <property type="entry name" value="TrpR-like"/>
    <property type="match status" value="1"/>
</dbReference>
<reference evidence="10" key="1">
    <citation type="journal article" date="2019" name="Int. J. Syst. Evol. Microbiol.">
        <title>The Global Catalogue of Microorganisms (GCM) 10K type strain sequencing project: providing services to taxonomists for standard genome sequencing and annotation.</title>
        <authorList>
            <consortium name="The Broad Institute Genomics Platform"/>
            <consortium name="The Broad Institute Genome Sequencing Center for Infectious Disease"/>
            <person name="Wu L."/>
            <person name="Ma J."/>
        </authorList>
    </citation>
    <scope>NUCLEOTIDE SEQUENCE [LARGE SCALE GENOMIC DNA]</scope>
    <source>
        <strain evidence="10">CCUG 61707</strain>
    </source>
</reference>
<dbReference type="RefSeq" id="WP_380817997.1">
    <property type="nucleotide sequence ID" value="NZ_JBHTJN010000001.1"/>
</dbReference>
<proteinExistence type="inferred from homology"/>
<keyword evidence="5 8" id="KW-0805">Transcription regulation</keyword>
<evidence type="ECO:0000313" key="10">
    <source>
        <dbReference type="Proteomes" id="UP001596996"/>
    </source>
</evidence>
<dbReference type="InterPro" id="IPR038116">
    <property type="entry name" value="TrpR-like_sf"/>
</dbReference>
<dbReference type="InterPro" id="IPR013335">
    <property type="entry name" value="Trp_repress_bac"/>
</dbReference>
<comment type="caution">
    <text evidence="9">The sequence shown here is derived from an EMBL/GenBank/DDBJ whole genome shotgun (WGS) entry which is preliminary data.</text>
</comment>
<comment type="subcellular location">
    <subcellularLocation>
        <location evidence="1 8">Cytoplasm</location>
    </subcellularLocation>
</comment>
<keyword evidence="4 8" id="KW-0678">Repressor</keyword>
<evidence type="ECO:0000256" key="1">
    <source>
        <dbReference type="ARBA" id="ARBA00004496"/>
    </source>
</evidence>
<sequence>MYISRNMEQWDAFIAMMREAFEQGKEQDFLTLLLTADERDAVGLRLQIVAQLLDKTHSQREIQHNLNTSAATITRGSNMLKLMPADFIEWIKQQLDVQTQKN</sequence>
<keyword evidence="10" id="KW-1185">Reference proteome</keyword>